<sequence length="77" mass="8862">DQAQSLSVKDRGVRKFGDVIGYITGSDKSLYEIFFVEVSYRLFYKDPEPYIDEDKIKLGKLGKDSIDHISRLLNTDD</sequence>
<reference evidence="1" key="1">
    <citation type="submission" date="2021-06" db="EMBL/GenBank/DDBJ databases">
        <authorList>
            <person name="Kallberg Y."/>
            <person name="Tangrot J."/>
            <person name="Rosling A."/>
        </authorList>
    </citation>
    <scope>NUCLEOTIDE SEQUENCE</scope>
    <source>
        <strain evidence="1">IL203A</strain>
    </source>
</reference>
<evidence type="ECO:0000313" key="1">
    <source>
        <dbReference type="EMBL" id="CAG8705558.1"/>
    </source>
</evidence>
<protein>
    <submittedName>
        <fullName evidence="1">2467_t:CDS:1</fullName>
    </submittedName>
</protein>
<name>A0ACA9PGR5_9GLOM</name>
<dbReference type="EMBL" id="CAJVPU010027977">
    <property type="protein sequence ID" value="CAG8705558.1"/>
    <property type="molecule type" value="Genomic_DNA"/>
</dbReference>
<accession>A0ACA9PGR5</accession>
<organism evidence="1 2">
    <name type="scientific">Dentiscutata heterogama</name>
    <dbReference type="NCBI Taxonomy" id="1316150"/>
    <lineage>
        <taxon>Eukaryota</taxon>
        <taxon>Fungi</taxon>
        <taxon>Fungi incertae sedis</taxon>
        <taxon>Mucoromycota</taxon>
        <taxon>Glomeromycotina</taxon>
        <taxon>Glomeromycetes</taxon>
        <taxon>Diversisporales</taxon>
        <taxon>Gigasporaceae</taxon>
        <taxon>Dentiscutata</taxon>
    </lineage>
</organism>
<comment type="caution">
    <text evidence="1">The sequence shown here is derived from an EMBL/GenBank/DDBJ whole genome shotgun (WGS) entry which is preliminary data.</text>
</comment>
<dbReference type="Proteomes" id="UP000789702">
    <property type="component" value="Unassembled WGS sequence"/>
</dbReference>
<evidence type="ECO:0000313" key="2">
    <source>
        <dbReference type="Proteomes" id="UP000789702"/>
    </source>
</evidence>
<feature type="non-terminal residue" evidence="1">
    <location>
        <position position="1"/>
    </location>
</feature>
<gene>
    <name evidence="1" type="ORF">DHETER_LOCUS11979</name>
</gene>
<feature type="non-terminal residue" evidence="1">
    <location>
        <position position="77"/>
    </location>
</feature>
<proteinExistence type="predicted"/>
<keyword evidence="2" id="KW-1185">Reference proteome</keyword>